<sequence>MIELVKSGIFCKAAAVNKNCTRTNIPRTLNCVCDAADFFIRETGVAGGLESSAASTWGSNLPSVYSHSRETLISVPVDMYAWKEKNSRKYSLTIS</sequence>
<evidence type="ECO:0000313" key="2">
    <source>
        <dbReference type="Proteomes" id="UP000708208"/>
    </source>
</evidence>
<dbReference type="EMBL" id="CAJVCH010269767">
    <property type="protein sequence ID" value="CAG7734464.1"/>
    <property type="molecule type" value="Genomic_DNA"/>
</dbReference>
<name>A0A8J2P7V0_9HEXA</name>
<gene>
    <name evidence="1" type="ORF">AFUS01_LOCUS22852</name>
</gene>
<accession>A0A8J2P7V0</accession>
<dbReference type="AlphaFoldDB" id="A0A8J2P7V0"/>
<proteinExistence type="predicted"/>
<reference evidence="1" key="1">
    <citation type="submission" date="2021-06" db="EMBL/GenBank/DDBJ databases">
        <authorList>
            <person name="Hodson N. C."/>
            <person name="Mongue J. A."/>
            <person name="Jaron S. K."/>
        </authorList>
    </citation>
    <scope>NUCLEOTIDE SEQUENCE</scope>
</reference>
<organism evidence="1 2">
    <name type="scientific">Allacma fusca</name>
    <dbReference type="NCBI Taxonomy" id="39272"/>
    <lineage>
        <taxon>Eukaryota</taxon>
        <taxon>Metazoa</taxon>
        <taxon>Ecdysozoa</taxon>
        <taxon>Arthropoda</taxon>
        <taxon>Hexapoda</taxon>
        <taxon>Collembola</taxon>
        <taxon>Symphypleona</taxon>
        <taxon>Sminthuridae</taxon>
        <taxon>Allacma</taxon>
    </lineage>
</organism>
<comment type="caution">
    <text evidence="1">The sequence shown here is derived from an EMBL/GenBank/DDBJ whole genome shotgun (WGS) entry which is preliminary data.</text>
</comment>
<keyword evidence="2" id="KW-1185">Reference proteome</keyword>
<dbReference type="Proteomes" id="UP000708208">
    <property type="component" value="Unassembled WGS sequence"/>
</dbReference>
<evidence type="ECO:0000313" key="1">
    <source>
        <dbReference type="EMBL" id="CAG7734464.1"/>
    </source>
</evidence>
<protein>
    <submittedName>
        <fullName evidence="1">Uncharacterized protein</fullName>
    </submittedName>
</protein>